<comment type="caution">
    <text evidence="1">The sequence shown here is derived from an EMBL/GenBank/DDBJ whole genome shotgun (WGS) entry which is preliminary data.</text>
</comment>
<accession>A0ACB9BT55</accession>
<sequence length="710" mass="78710">MAVKSNRKAQSSRRARPAITRTQVHAVEDCNVQTTNQVYDVCTNCNELGHRADVCLVGVIEGQYEGVNAIQGQGQGGGGRNYNINSNTYHPGLRNHPNFRYGNPANQSNPNFQGAPQSNFVPRQPYANQDMQRRNQLDEVRMQKDEVRDKSIQSLTTQMGQLATEVAELKKGKGQLPSDTKVNPSHSSSRNIPINHVSVLRSGKEFKANLSPGLVDGVVEDITGNESDEDEISPSIVSKDPIVEKEIKKPGLGEILKDKNKEGGPSQVPFPSALNDPELCTQKRQQKVPKQVNLTERVSAVLKRDLPPKLQDPGTPLINIQVGNFQMSKALLDFGAGVSILPGGLYDQYDFGPLKQVETTVVLADLSHKLPQGIVRDVIAKVEEFYYPVDFLVLDYSSVDPSQQQNVILGRPFLNTAHAIIDCRYGTVDMTFGNRKMRLNVFTNVSNSLGGDECFMADLVDRCDPHEYEEDVLETCVCDFSEQVQVCALRMEEKKQEALAVREGRPPWTHQIESLPVEINSGTKPSLEEPPTLELKDLPSHLKYAILGDNDTLPVIIASNLEKAQEQALLKVLKANKEAIGWTIADLKGISPSIVMHKIITTEDAKSTREAQRRLNPNLREVVKKEVIKWLDAGIIYPISDSAWVSPTQVVPKKAGIQVIRDENGEQIATRPVTGSRVCIDYRKLNAATSKDHFPLPFIDQIIEKLSGQK</sequence>
<organism evidence="1 2">
    <name type="scientific">Smallanthus sonchifolius</name>
    <dbReference type="NCBI Taxonomy" id="185202"/>
    <lineage>
        <taxon>Eukaryota</taxon>
        <taxon>Viridiplantae</taxon>
        <taxon>Streptophyta</taxon>
        <taxon>Embryophyta</taxon>
        <taxon>Tracheophyta</taxon>
        <taxon>Spermatophyta</taxon>
        <taxon>Magnoliopsida</taxon>
        <taxon>eudicotyledons</taxon>
        <taxon>Gunneridae</taxon>
        <taxon>Pentapetalae</taxon>
        <taxon>asterids</taxon>
        <taxon>campanulids</taxon>
        <taxon>Asterales</taxon>
        <taxon>Asteraceae</taxon>
        <taxon>Asteroideae</taxon>
        <taxon>Heliantheae alliance</taxon>
        <taxon>Millerieae</taxon>
        <taxon>Smallanthus</taxon>
    </lineage>
</organism>
<dbReference type="EMBL" id="CM042039">
    <property type="protein sequence ID" value="KAI3725182.1"/>
    <property type="molecule type" value="Genomic_DNA"/>
</dbReference>
<evidence type="ECO:0000313" key="1">
    <source>
        <dbReference type="EMBL" id="KAI3725182.1"/>
    </source>
</evidence>
<evidence type="ECO:0000313" key="2">
    <source>
        <dbReference type="Proteomes" id="UP001056120"/>
    </source>
</evidence>
<keyword evidence="2" id="KW-1185">Reference proteome</keyword>
<gene>
    <name evidence="1" type="ORF">L1987_64960</name>
</gene>
<reference evidence="2" key="1">
    <citation type="journal article" date="2022" name="Mol. Ecol. Resour.">
        <title>The genomes of chicory, endive, great burdock and yacon provide insights into Asteraceae palaeo-polyploidization history and plant inulin production.</title>
        <authorList>
            <person name="Fan W."/>
            <person name="Wang S."/>
            <person name="Wang H."/>
            <person name="Wang A."/>
            <person name="Jiang F."/>
            <person name="Liu H."/>
            <person name="Zhao H."/>
            <person name="Xu D."/>
            <person name="Zhang Y."/>
        </authorList>
    </citation>
    <scope>NUCLEOTIDE SEQUENCE [LARGE SCALE GENOMIC DNA]</scope>
    <source>
        <strain evidence="2">cv. Yunnan</strain>
    </source>
</reference>
<name>A0ACB9BT55_9ASTR</name>
<reference evidence="1 2" key="2">
    <citation type="journal article" date="2022" name="Mol. Ecol. Resour.">
        <title>The genomes of chicory, endive, great burdock and yacon provide insights into Asteraceae paleo-polyploidization history and plant inulin production.</title>
        <authorList>
            <person name="Fan W."/>
            <person name="Wang S."/>
            <person name="Wang H."/>
            <person name="Wang A."/>
            <person name="Jiang F."/>
            <person name="Liu H."/>
            <person name="Zhao H."/>
            <person name="Xu D."/>
            <person name="Zhang Y."/>
        </authorList>
    </citation>
    <scope>NUCLEOTIDE SEQUENCE [LARGE SCALE GENOMIC DNA]</scope>
    <source>
        <strain evidence="2">cv. Yunnan</strain>
        <tissue evidence="1">Leaves</tissue>
    </source>
</reference>
<protein>
    <submittedName>
        <fullName evidence="1">Uncharacterized protein</fullName>
    </submittedName>
</protein>
<dbReference type="Proteomes" id="UP001056120">
    <property type="component" value="Linkage Group LG22"/>
</dbReference>
<proteinExistence type="predicted"/>